<evidence type="ECO:0000313" key="1">
    <source>
        <dbReference type="EMBL" id="KAL0305754.1"/>
    </source>
</evidence>
<organism evidence="1">
    <name type="scientific">Sesamum radiatum</name>
    <name type="common">Black benniseed</name>
    <dbReference type="NCBI Taxonomy" id="300843"/>
    <lineage>
        <taxon>Eukaryota</taxon>
        <taxon>Viridiplantae</taxon>
        <taxon>Streptophyta</taxon>
        <taxon>Embryophyta</taxon>
        <taxon>Tracheophyta</taxon>
        <taxon>Spermatophyta</taxon>
        <taxon>Magnoliopsida</taxon>
        <taxon>eudicotyledons</taxon>
        <taxon>Gunneridae</taxon>
        <taxon>Pentapetalae</taxon>
        <taxon>asterids</taxon>
        <taxon>lamiids</taxon>
        <taxon>Lamiales</taxon>
        <taxon>Pedaliaceae</taxon>
        <taxon>Sesamum</taxon>
    </lineage>
</organism>
<gene>
    <name evidence="1" type="ORF">Sradi_5992700</name>
</gene>
<accession>A0AAW2KHK6</accession>
<proteinExistence type="predicted"/>
<dbReference type="AlphaFoldDB" id="A0AAW2KHK6"/>
<sequence>MKLGHSLLISNTPPPHRILSRHTATSYVALSAEPLTERVKLAESLQAETLKILEWPAYAASSPPSPPPLWASERLNPQVFPWDKAQAKAGVSSPRPPPPWQSLSHWIFRESKTSRVLLTRPLPVKCSR</sequence>
<reference evidence="1" key="2">
    <citation type="journal article" date="2024" name="Plant">
        <title>Genomic evolution and insights into agronomic trait innovations of Sesamum species.</title>
        <authorList>
            <person name="Miao H."/>
            <person name="Wang L."/>
            <person name="Qu L."/>
            <person name="Liu H."/>
            <person name="Sun Y."/>
            <person name="Le M."/>
            <person name="Wang Q."/>
            <person name="Wei S."/>
            <person name="Zheng Y."/>
            <person name="Lin W."/>
            <person name="Duan Y."/>
            <person name="Cao H."/>
            <person name="Xiong S."/>
            <person name="Wang X."/>
            <person name="Wei L."/>
            <person name="Li C."/>
            <person name="Ma Q."/>
            <person name="Ju M."/>
            <person name="Zhao R."/>
            <person name="Li G."/>
            <person name="Mu C."/>
            <person name="Tian Q."/>
            <person name="Mei H."/>
            <person name="Zhang T."/>
            <person name="Gao T."/>
            <person name="Zhang H."/>
        </authorList>
    </citation>
    <scope>NUCLEOTIDE SEQUENCE</scope>
    <source>
        <strain evidence="1">G02</strain>
    </source>
</reference>
<dbReference type="EMBL" id="JACGWJ010000028">
    <property type="protein sequence ID" value="KAL0305754.1"/>
    <property type="molecule type" value="Genomic_DNA"/>
</dbReference>
<protein>
    <submittedName>
        <fullName evidence="1">Uncharacterized protein</fullName>
    </submittedName>
</protein>
<name>A0AAW2KHK6_SESRA</name>
<reference evidence="1" key="1">
    <citation type="submission" date="2020-06" db="EMBL/GenBank/DDBJ databases">
        <authorList>
            <person name="Li T."/>
            <person name="Hu X."/>
            <person name="Zhang T."/>
            <person name="Song X."/>
            <person name="Zhang H."/>
            <person name="Dai N."/>
            <person name="Sheng W."/>
            <person name="Hou X."/>
            <person name="Wei L."/>
        </authorList>
    </citation>
    <scope>NUCLEOTIDE SEQUENCE</scope>
    <source>
        <strain evidence="1">G02</strain>
        <tissue evidence="1">Leaf</tissue>
    </source>
</reference>
<comment type="caution">
    <text evidence="1">The sequence shown here is derived from an EMBL/GenBank/DDBJ whole genome shotgun (WGS) entry which is preliminary data.</text>
</comment>